<dbReference type="PATRIC" id="fig|582680.6.peg.1452"/>
<comment type="caution">
    <text evidence="2">The sequence shown here is derived from an EMBL/GenBank/DDBJ whole genome shotgun (WGS) entry which is preliminary data.</text>
</comment>
<evidence type="ECO:0008006" key="4">
    <source>
        <dbReference type="Google" id="ProtNLM"/>
    </source>
</evidence>
<protein>
    <recommendedName>
        <fullName evidence="4">Lipoprotein</fullName>
    </recommendedName>
</protein>
<dbReference type="EMBL" id="JYIX01000031">
    <property type="protein sequence ID" value="KJL33979.1"/>
    <property type="molecule type" value="Genomic_DNA"/>
</dbReference>
<reference evidence="2 3" key="1">
    <citation type="submission" date="2015-02" db="EMBL/GenBank/DDBJ databases">
        <title>Draft genome sequences of ten Microbacterium spp. with emphasis on heavy metal contaminated environments.</title>
        <authorList>
            <person name="Corretto E."/>
        </authorList>
    </citation>
    <scope>NUCLEOTIDE SEQUENCE [LARGE SCALE GENOMIC DNA]</scope>
    <source>
        <strain evidence="2 3">ARN176</strain>
    </source>
</reference>
<feature type="chain" id="PRO_5038878942" description="Lipoprotein" evidence="1">
    <location>
        <begin position="27"/>
        <end position="166"/>
    </location>
</feature>
<evidence type="ECO:0000313" key="2">
    <source>
        <dbReference type="EMBL" id="KJL33979.1"/>
    </source>
</evidence>
<dbReference type="STRING" id="582680.RS86_01416"/>
<name>A0A0F0LMS1_9MICO</name>
<accession>A0A0F0LMS1</accession>
<evidence type="ECO:0000256" key="1">
    <source>
        <dbReference type="SAM" id="SignalP"/>
    </source>
</evidence>
<dbReference type="Proteomes" id="UP000033740">
    <property type="component" value="Unassembled WGS sequence"/>
</dbReference>
<organism evidence="2 3">
    <name type="scientific">Microbacterium azadirachtae</name>
    <dbReference type="NCBI Taxonomy" id="582680"/>
    <lineage>
        <taxon>Bacteria</taxon>
        <taxon>Bacillati</taxon>
        <taxon>Actinomycetota</taxon>
        <taxon>Actinomycetes</taxon>
        <taxon>Micrococcales</taxon>
        <taxon>Microbacteriaceae</taxon>
        <taxon>Microbacterium</taxon>
    </lineage>
</organism>
<sequence length="166" mass="17197">MNKATLTRIGGLAAAIALTATMTACSGGQSVADACKIANSEMTKATSSVSSDLNAAVQKATQGEKVDFAAIFAPVQKGLDEAGKKVTNEAVKAPLSAFASEFKGFIKVYEGLEIPDLKNIDATDPAAMDKVQQAQDKIQEISTKAQAASAKLSEQGKKLQDVCNKG</sequence>
<keyword evidence="1" id="KW-0732">Signal</keyword>
<keyword evidence="3" id="KW-1185">Reference proteome</keyword>
<feature type="signal peptide" evidence="1">
    <location>
        <begin position="1"/>
        <end position="26"/>
    </location>
</feature>
<evidence type="ECO:0000313" key="3">
    <source>
        <dbReference type="Proteomes" id="UP000033740"/>
    </source>
</evidence>
<proteinExistence type="predicted"/>
<dbReference type="RefSeq" id="WP_045271500.1">
    <property type="nucleotide sequence ID" value="NZ_JYIX01000031.1"/>
</dbReference>
<dbReference type="PROSITE" id="PS51257">
    <property type="entry name" value="PROKAR_LIPOPROTEIN"/>
    <property type="match status" value="1"/>
</dbReference>
<gene>
    <name evidence="2" type="ORF">RS86_01416</name>
</gene>
<dbReference type="AlphaFoldDB" id="A0A0F0LMS1"/>